<protein>
    <submittedName>
        <fullName evidence="1">NEDD8-activating enzyme E1 regulatory subunit</fullName>
    </submittedName>
</protein>
<accession>A0A2G2VSH1</accession>
<organism evidence="1 2">
    <name type="scientific">Capsicum baccatum</name>
    <name type="common">Peruvian pepper</name>
    <dbReference type="NCBI Taxonomy" id="33114"/>
    <lineage>
        <taxon>Eukaryota</taxon>
        <taxon>Viridiplantae</taxon>
        <taxon>Streptophyta</taxon>
        <taxon>Embryophyta</taxon>
        <taxon>Tracheophyta</taxon>
        <taxon>Spermatophyta</taxon>
        <taxon>Magnoliopsida</taxon>
        <taxon>eudicotyledons</taxon>
        <taxon>Gunneridae</taxon>
        <taxon>Pentapetalae</taxon>
        <taxon>asterids</taxon>
        <taxon>lamiids</taxon>
        <taxon>Solanales</taxon>
        <taxon>Solanaceae</taxon>
        <taxon>Solanoideae</taxon>
        <taxon>Capsiceae</taxon>
        <taxon>Capsicum</taxon>
    </lineage>
</organism>
<dbReference type="InterPro" id="IPR035985">
    <property type="entry name" value="Ubiquitin-activating_enz"/>
</dbReference>
<proteinExistence type="predicted"/>
<evidence type="ECO:0000313" key="1">
    <source>
        <dbReference type="EMBL" id="PHT35918.1"/>
    </source>
</evidence>
<sequence length="149" mass="16862">MGVITQRPNLSLVTEYLSRGSLYRLIHKPDAKNVLNGRRQFSIAYDVDIGKFIFREHLHLELSNSEFLDSEMDEDISQLKTTTVGLLNDLGCKGSTLSEDLINEMCRYGTSELYVIDAFVGGVTSKEVIKIIFLVEHVKRKVCHAILDL</sequence>
<dbReference type="AlphaFoldDB" id="A0A2G2VSH1"/>
<reference evidence="1 2" key="1">
    <citation type="journal article" date="2017" name="Genome Biol.">
        <title>New reference genome sequences of hot pepper reveal the massive evolution of plant disease-resistance genes by retroduplication.</title>
        <authorList>
            <person name="Kim S."/>
            <person name="Park J."/>
            <person name="Yeom S.I."/>
            <person name="Kim Y.M."/>
            <person name="Seo E."/>
            <person name="Kim K.T."/>
            <person name="Kim M.S."/>
            <person name="Lee J.M."/>
            <person name="Cheong K."/>
            <person name="Shin H.S."/>
            <person name="Kim S.B."/>
            <person name="Han K."/>
            <person name="Lee J."/>
            <person name="Park M."/>
            <person name="Lee H.A."/>
            <person name="Lee H.Y."/>
            <person name="Lee Y."/>
            <person name="Oh S."/>
            <person name="Lee J.H."/>
            <person name="Choi E."/>
            <person name="Choi E."/>
            <person name="Lee S.E."/>
            <person name="Jeon J."/>
            <person name="Kim H."/>
            <person name="Choi G."/>
            <person name="Song H."/>
            <person name="Lee J."/>
            <person name="Lee S.C."/>
            <person name="Kwon J.K."/>
            <person name="Lee H.Y."/>
            <person name="Koo N."/>
            <person name="Hong Y."/>
            <person name="Kim R.W."/>
            <person name="Kang W.H."/>
            <person name="Huh J.H."/>
            <person name="Kang B.C."/>
            <person name="Yang T.J."/>
            <person name="Lee Y.H."/>
            <person name="Bennetzen J.L."/>
            <person name="Choi D."/>
        </authorList>
    </citation>
    <scope>NUCLEOTIDE SEQUENCE [LARGE SCALE GENOMIC DNA]</scope>
    <source>
        <strain evidence="2">cv. PBC81</strain>
    </source>
</reference>
<name>A0A2G2VSH1_CAPBA</name>
<dbReference type="SUPFAM" id="SSF69572">
    <property type="entry name" value="Activating enzymes of the ubiquitin-like proteins"/>
    <property type="match status" value="1"/>
</dbReference>
<dbReference type="OrthoDB" id="1671296at2759"/>
<keyword evidence="2" id="KW-1185">Reference proteome</keyword>
<reference evidence="2" key="2">
    <citation type="journal article" date="2017" name="J. Anim. Genet.">
        <title>Multiple reference genome sequences of hot pepper reveal the massive evolution of plant disease resistance genes by retroduplication.</title>
        <authorList>
            <person name="Kim S."/>
            <person name="Park J."/>
            <person name="Yeom S.-I."/>
            <person name="Kim Y.-M."/>
            <person name="Seo E."/>
            <person name="Kim K.-T."/>
            <person name="Kim M.-S."/>
            <person name="Lee J.M."/>
            <person name="Cheong K."/>
            <person name="Shin H.-S."/>
            <person name="Kim S.-B."/>
            <person name="Han K."/>
            <person name="Lee J."/>
            <person name="Park M."/>
            <person name="Lee H.-A."/>
            <person name="Lee H.-Y."/>
            <person name="Lee Y."/>
            <person name="Oh S."/>
            <person name="Lee J.H."/>
            <person name="Choi E."/>
            <person name="Choi E."/>
            <person name="Lee S.E."/>
            <person name="Jeon J."/>
            <person name="Kim H."/>
            <person name="Choi G."/>
            <person name="Song H."/>
            <person name="Lee J."/>
            <person name="Lee S.-C."/>
            <person name="Kwon J.-K."/>
            <person name="Lee H.-Y."/>
            <person name="Koo N."/>
            <person name="Hong Y."/>
            <person name="Kim R.W."/>
            <person name="Kang W.-H."/>
            <person name="Huh J.H."/>
            <person name="Kang B.-C."/>
            <person name="Yang T.-J."/>
            <person name="Lee Y.-H."/>
            <person name="Bennetzen J.L."/>
            <person name="Choi D."/>
        </authorList>
    </citation>
    <scope>NUCLEOTIDE SEQUENCE [LARGE SCALE GENOMIC DNA]</scope>
    <source>
        <strain evidence="2">cv. PBC81</strain>
    </source>
</reference>
<dbReference type="Proteomes" id="UP000224567">
    <property type="component" value="Unassembled WGS sequence"/>
</dbReference>
<dbReference type="GO" id="GO:0008641">
    <property type="term" value="F:ubiquitin-like modifier activating enzyme activity"/>
    <property type="evidence" value="ECO:0007669"/>
    <property type="project" value="InterPro"/>
</dbReference>
<evidence type="ECO:0000313" key="2">
    <source>
        <dbReference type="Proteomes" id="UP000224567"/>
    </source>
</evidence>
<dbReference type="Gene3D" id="3.40.50.720">
    <property type="entry name" value="NAD(P)-binding Rossmann-like Domain"/>
    <property type="match status" value="1"/>
</dbReference>
<gene>
    <name evidence="1" type="ORF">CQW23_23618</name>
</gene>
<dbReference type="EMBL" id="MLFT02000010">
    <property type="protein sequence ID" value="PHT35918.1"/>
    <property type="molecule type" value="Genomic_DNA"/>
</dbReference>
<dbReference type="STRING" id="33114.A0A2G2VSH1"/>
<comment type="caution">
    <text evidence="1">The sequence shown here is derived from an EMBL/GenBank/DDBJ whole genome shotgun (WGS) entry which is preliminary data.</text>
</comment>